<feature type="region of interest" description="Disordered" evidence="1">
    <location>
        <begin position="294"/>
        <end position="316"/>
    </location>
</feature>
<evidence type="ECO:0000313" key="3">
    <source>
        <dbReference type="Proteomes" id="UP000663852"/>
    </source>
</evidence>
<organism evidence="2 3">
    <name type="scientific">Adineta ricciae</name>
    <name type="common">Rotifer</name>
    <dbReference type="NCBI Taxonomy" id="249248"/>
    <lineage>
        <taxon>Eukaryota</taxon>
        <taxon>Metazoa</taxon>
        <taxon>Spiralia</taxon>
        <taxon>Gnathifera</taxon>
        <taxon>Rotifera</taxon>
        <taxon>Eurotatoria</taxon>
        <taxon>Bdelloidea</taxon>
        <taxon>Adinetida</taxon>
        <taxon>Adinetidae</taxon>
        <taxon>Adineta</taxon>
    </lineage>
</organism>
<proteinExistence type="predicted"/>
<dbReference type="AlphaFoldDB" id="A0A815AHF4"/>
<gene>
    <name evidence="2" type="ORF">EDS130_LOCUS28287</name>
</gene>
<evidence type="ECO:0000256" key="1">
    <source>
        <dbReference type="SAM" id="MobiDB-lite"/>
    </source>
</evidence>
<evidence type="ECO:0000313" key="2">
    <source>
        <dbReference type="EMBL" id="CAF1256722.1"/>
    </source>
</evidence>
<dbReference type="Proteomes" id="UP000663852">
    <property type="component" value="Unassembled WGS sequence"/>
</dbReference>
<comment type="caution">
    <text evidence="2">The sequence shown here is derived from an EMBL/GenBank/DDBJ whole genome shotgun (WGS) entry which is preliminary data.</text>
</comment>
<dbReference type="EMBL" id="CAJNOJ010000183">
    <property type="protein sequence ID" value="CAF1256722.1"/>
    <property type="molecule type" value="Genomic_DNA"/>
</dbReference>
<dbReference type="OrthoDB" id="10049217at2759"/>
<reference evidence="2" key="1">
    <citation type="submission" date="2021-02" db="EMBL/GenBank/DDBJ databases">
        <authorList>
            <person name="Nowell W R."/>
        </authorList>
    </citation>
    <scope>NUCLEOTIDE SEQUENCE</scope>
</reference>
<protein>
    <submittedName>
        <fullName evidence="2">Uncharacterized protein</fullName>
    </submittedName>
</protein>
<sequence length="333" mass="38328">MDSLEKFEFSSSTVNSDLLPHDPYPNISVAASNFIDDLFVNPQIILDEFNPVVFNSFSDEPFEGFDESQSRVFPEQMLTSALEQASEPSAHDHVDSLRLLTPPDPYQRARYDGELDDDLRFISTPKNKGIVLEISDIRSRIPDNMSVMLRASRTTTPFGTDETICCHPYPLSTVNEQAIVHHGSLLFPVSDKNIEEQRIIIDDLIMSRLKQSTVTTRKQWPIFTYDQVDCAGYHNINLDKAKSIINTYNLRYSVLHFQIFLVDQNQIAHSTYMSCKTEPIYEYEYKEQNCIPEQYRNKRNKSNTADTKRKRTGPKQKTIKRLNGLIRTTQGDL</sequence>
<name>A0A815AHF4_ADIRI</name>
<accession>A0A815AHF4</accession>